<keyword evidence="7 8" id="KW-0472">Membrane</keyword>
<keyword evidence="4 8" id="KW-1003">Cell membrane</keyword>
<feature type="transmembrane region" description="Helical" evidence="8">
    <location>
        <begin position="339"/>
        <end position="361"/>
    </location>
</feature>
<dbReference type="InterPro" id="IPR000412">
    <property type="entry name" value="ABC_2_transport"/>
</dbReference>
<dbReference type="Pfam" id="PF12698">
    <property type="entry name" value="ABC2_membrane_3"/>
    <property type="match status" value="1"/>
</dbReference>
<keyword evidence="11" id="KW-1185">Reference proteome</keyword>
<dbReference type="GO" id="GO:0140359">
    <property type="term" value="F:ABC-type transporter activity"/>
    <property type="evidence" value="ECO:0007669"/>
    <property type="project" value="InterPro"/>
</dbReference>
<dbReference type="Proteomes" id="UP000553706">
    <property type="component" value="Unassembled WGS sequence"/>
</dbReference>
<dbReference type="PRINTS" id="PR00164">
    <property type="entry name" value="ABC2TRNSPORT"/>
</dbReference>
<dbReference type="RefSeq" id="WP_183267414.1">
    <property type="nucleotide sequence ID" value="NZ_JACHFJ010000016.1"/>
</dbReference>
<feature type="transmembrane region" description="Helical" evidence="8">
    <location>
        <begin position="216"/>
        <end position="245"/>
    </location>
</feature>
<proteinExistence type="inferred from homology"/>
<accession>A0A840VFC4</accession>
<sequence>MLARTIALIIKELISLWADKKTRFVMLIPPLIQVIVFANAANYDVWHVPLSVWNEDLGAQSAEYIRGFSYSPAFATAPDVFSPAQAQNVLESKTSAAVLHIPQTFSADMLAGRPSHVQLLIDARRSNTALLIGNYAAEITATYNQSLHPGIPPPVDIELTNLLNPELESQWFILPGLVAILALIMATLVSSLSLAREKELGTYEQMLVTPLRPAEIMLGKAVPSLIVGLVEGNIVLLAALILFQLPFKGNLLVLELCLAIFSLAGVGVGLAISAFTRTQQQAILGVFVFVAPAIMISGYATPVENMPPAMQLLSLLDPVRYMLVIARGMFLETLPASVVLAQSWPMALIAAVTLIGATFMVRRSIS</sequence>
<comment type="caution">
    <text evidence="8">Lacks conserved residue(s) required for the propagation of feature annotation.</text>
</comment>
<dbReference type="PANTHER" id="PTHR30294">
    <property type="entry name" value="MEMBRANE COMPONENT OF ABC TRANSPORTER YHHJ-RELATED"/>
    <property type="match status" value="1"/>
</dbReference>
<organism evidence="10 11">
    <name type="scientific">Acidocella aromatica</name>
    <dbReference type="NCBI Taxonomy" id="1303579"/>
    <lineage>
        <taxon>Bacteria</taxon>
        <taxon>Pseudomonadati</taxon>
        <taxon>Pseudomonadota</taxon>
        <taxon>Alphaproteobacteria</taxon>
        <taxon>Acetobacterales</taxon>
        <taxon>Acidocellaceae</taxon>
        <taxon>Acidocella</taxon>
    </lineage>
</organism>
<evidence type="ECO:0000313" key="11">
    <source>
        <dbReference type="Proteomes" id="UP000553706"/>
    </source>
</evidence>
<evidence type="ECO:0000256" key="3">
    <source>
        <dbReference type="ARBA" id="ARBA00022448"/>
    </source>
</evidence>
<evidence type="ECO:0000256" key="4">
    <source>
        <dbReference type="ARBA" id="ARBA00022475"/>
    </source>
</evidence>
<comment type="subcellular location">
    <subcellularLocation>
        <location evidence="8">Cell inner membrane</location>
        <topology evidence="8">Multi-pass membrane protein</topology>
    </subcellularLocation>
    <subcellularLocation>
        <location evidence="1">Cell membrane</location>
        <topology evidence="1">Multi-pass membrane protein</topology>
    </subcellularLocation>
</comment>
<evidence type="ECO:0000259" key="9">
    <source>
        <dbReference type="PROSITE" id="PS51012"/>
    </source>
</evidence>
<dbReference type="Gene3D" id="3.40.1710.10">
    <property type="entry name" value="abc type-2 transporter like domain"/>
    <property type="match status" value="1"/>
</dbReference>
<feature type="transmembrane region" description="Helical" evidence="8">
    <location>
        <begin position="282"/>
        <end position="300"/>
    </location>
</feature>
<evidence type="ECO:0000256" key="6">
    <source>
        <dbReference type="ARBA" id="ARBA00022989"/>
    </source>
</evidence>
<dbReference type="GO" id="GO:0043190">
    <property type="term" value="C:ATP-binding cassette (ABC) transporter complex"/>
    <property type="evidence" value="ECO:0007669"/>
    <property type="project" value="InterPro"/>
</dbReference>
<evidence type="ECO:0000256" key="1">
    <source>
        <dbReference type="ARBA" id="ARBA00004651"/>
    </source>
</evidence>
<dbReference type="PROSITE" id="PS51012">
    <property type="entry name" value="ABC_TM2"/>
    <property type="match status" value="1"/>
</dbReference>
<evidence type="ECO:0000256" key="5">
    <source>
        <dbReference type="ARBA" id="ARBA00022692"/>
    </source>
</evidence>
<comment type="caution">
    <text evidence="10">The sequence shown here is derived from an EMBL/GenBank/DDBJ whole genome shotgun (WGS) entry which is preliminary data.</text>
</comment>
<name>A0A840VFC4_9PROT</name>
<gene>
    <name evidence="10" type="ORF">HNP71_002670</name>
</gene>
<protein>
    <recommendedName>
        <fullName evidence="8">Transport permease protein</fullName>
    </recommendedName>
</protein>
<feature type="transmembrane region" description="Helical" evidence="8">
    <location>
        <begin position="251"/>
        <end position="275"/>
    </location>
</feature>
<dbReference type="InterPro" id="IPR013525">
    <property type="entry name" value="ABC2_TM"/>
</dbReference>
<dbReference type="InterPro" id="IPR047817">
    <property type="entry name" value="ABC2_TM_bact-type"/>
</dbReference>
<evidence type="ECO:0000256" key="2">
    <source>
        <dbReference type="ARBA" id="ARBA00007783"/>
    </source>
</evidence>
<keyword evidence="5 8" id="KW-0812">Transmembrane</keyword>
<evidence type="ECO:0000256" key="7">
    <source>
        <dbReference type="ARBA" id="ARBA00023136"/>
    </source>
</evidence>
<feature type="transmembrane region" description="Helical" evidence="8">
    <location>
        <begin position="171"/>
        <end position="195"/>
    </location>
</feature>
<evidence type="ECO:0000313" key="10">
    <source>
        <dbReference type="EMBL" id="MBB5374396.1"/>
    </source>
</evidence>
<dbReference type="PANTHER" id="PTHR30294:SF44">
    <property type="entry name" value="MULTIDRUG ABC TRANSPORTER PERMEASE YBHR-RELATED"/>
    <property type="match status" value="1"/>
</dbReference>
<comment type="similarity">
    <text evidence="2 8">Belongs to the ABC-2 integral membrane protein family.</text>
</comment>
<feature type="domain" description="ABC transmembrane type-2" evidence="9">
    <location>
        <begin position="129"/>
        <end position="364"/>
    </location>
</feature>
<reference evidence="10 11" key="1">
    <citation type="submission" date="2020-08" db="EMBL/GenBank/DDBJ databases">
        <title>Genomic Encyclopedia of Type Strains, Phase IV (KMG-IV): sequencing the most valuable type-strain genomes for metagenomic binning, comparative biology and taxonomic classification.</title>
        <authorList>
            <person name="Goeker M."/>
        </authorList>
    </citation>
    <scope>NUCLEOTIDE SEQUENCE [LARGE SCALE GENOMIC DNA]</scope>
    <source>
        <strain evidence="10 11">DSM 27026</strain>
    </source>
</reference>
<keyword evidence="3 8" id="KW-0813">Transport</keyword>
<keyword evidence="6 8" id="KW-1133">Transmembrane helix</keyword>
<dbReference type="EMBL" id="JACHFJ010000016">
    <property type="protein sequence ID" value="MBB5374396.1"/>
    <property type="molecule type" value="Genomic_DNA"/>
</dbReference>
<evidence type="ECO:0000256" key="8">
    <source>
        <dbReference type="RuleBase" id="RU361157"/>
    </source>
</evidence>
<dbReference type="InterPro" id="IPR051449">
    <property type="entry name" value="ABC-2_transporter_component"/>
</dbReference>
<dbReference type="AlphaFoldDB" id="A0A840VFC4"/>